<sequence>MREPYPIPDSANVTMINVYLQLGVLVIFCVAITVECIWKCIRSVKNYEPLDPVHCDGAVDLSFIEQRERQ</sequence>
<reference evidence="2 3" key="2">
    <citation type="journal article" date="2019" name="G3 (Bethesda)">
        <title>Hybrid Assembly of the Genome of the Entomopathogenic Nematode Steinernema carpocapsae Identifies the X-Chromosome.</title>
        <authorList>
            <person name="Serra L."/>
            <person name="Macchietto M."/>
            <person name="Macias-Munoz A."/>
            <person name="McGill C.J."/>
            <person name="Rodriguez I.M."/>
            <person name="Rodriguez B."/>
            <person name="Murad R."/>
            <person name="Mortazavi A."/>
        </authorList>
    </citation>
    <scope>NUCLEOTIDE SEQUENCE [LARGE SCALE GENOMIC DNA]</scope>
    <source>
        <strain evidence="2 3">ALL</strain>
    </source>
</reference>
<dbReference type="EMBL" id="AZBU02000001">
    <property type="protein sequence ID" value="TMS32635.1"/>
    <property type="molecule type" value="Genomic_DNA"/>
</dbReference>
<dbReference type="AlphaFoldDB" id="A0A4U8UKJ8"/>
<name>A0A4U8UKJ8_STECR</name>
<evidence type="ECO:0000256" key="1">
    <source>
        <dbReference type="SAM" id="Phobius"/>
    </source>
</evidence>
<accession>A0A4U8UKJ8</accession>
<dbReference type="Proteomes" id="UP000298663">
    <property type="component" value="Unassembled WGS sequence"/>
</dbReference>
<keyword evidence="1" id="KW-0472">Membrane</keyword>
<comment type="caution">
    <text evidence="2">The sequence shown here is derived from an EMBL/GenBank/DDBJ whole genome shotgun (WGS) entry which is preliminary data.</text>
</comment>
<keyword evidence="3" id="KW-1185">Reference proteome</keyword>
<gene>
    <name evidence="2" type="ORF">L596_000452</name>
</gene>
<proteinExistence type="predicted"/>
<evidence type="ECO:0000313" key="2">
    <source>
        <dbReference type="EMBL" id="TMS32635.1"/>
    </source>
</evidence>
<feature type="transmembrane region" description="Helical" evidence="1">
    <location>
        <begin position="18"/>
        <end position="38"/>
    </location>
</feature>
<organism evidence="2 3">
    <name type="scientific">Steinernema carpocapsae</name>
    <name type="common">Entomopathogenic nematode</name>
    <dbReference type="NCBI Taxonomy" id="34508"/>
    <lineage>
        <taxon>Eukaryota</taxon>
        <taxon>Metazoa</taxon>
        <taxon>Ecdysozoa</taxon>
        <taxon>Nematoda</taxon>
        <taxon>Chromadorea</taxon>
        <taxon>Rhabditida</taxon>
        <taxon>Tylenchina</taxon>
        <taxon>Panagrolaimomorpha</taxon>
        <taxon>Strongyloidoidea</taxon>
        <taxon>Steinernematidae</taxon>
        <taxon>Steinernema</taxon>
    </lineage>
</organism>
<protein>
    <submittedName>
        <fullName evidence="2">Uncharacterized protein</fullName>
    </submittedName>
</protein>
<keyword evidence="1" id="KW-0812">Transmembrane</keyword>
<keyword evidence="1" id="KW-1133">Transmembrane helix</keyword>
<evidence type="ECO:0000313" key="3">
    <source>
        <dbReference type="Proteomes" id="UP000298663"/>
    </source>
</evidence>
<reference evidence="2 3" key="1">
    <citation type="journal article" date="2015" name="Genome Biol.">
        <title>Comparative genomics of Steinernema reveals deeply conserved gene regulatory networks.</title>
        <authorList>
            <person name="Dillman A.R."/>
            <person name="Macchietto M."/>
            <person name="Porter C.F."/>
            <person name="Rogers A."/>
            <person name="Williams B."/>
            <person name="Antoshechkin I."/>
            <person name="Lee M.M."/>
            <person name="Goodwin Z."/>
            <person name="Lu X."/>
            <person name="Lewis E.E."/>
            <person name="Goodrich-Blair H."/>
            <person name="Stock S.P."/>
            <person name="Adams B.J."/>
            <person name="Sternberg P.W."/>
            <person name="Mortazavi A."/>
        </authorList>
    </citation>
    <scope>NUCLEOTIDE SEQUENCE [LARGE SCALE GENOMIC DNA]</scope>
    <source>
        <strain evidence="2 3">ALL</strain>
    </source>
</reference>